<evidence type="ECO:0000313" key="7">
    <source>
        <dbReference type="EMBL" id="MTV86159.1"/>
    </source>
</evidence>
<dbReference type="InterPro" id="IPR050210">
    <property type="entry name" value="tRNA_Adenine-N(6)_MTase"/>
</dbReference>
<dbReference type="InterPro" id="IPR002052">
    <property type="entry name" value="DNA_methylase_N6_adenine_CS"/>
</dbReference>
<reference evidence="5 15" key="1">
    <citation type="submission" date="2015-03" db="EMBL/GenBank/DDBJ databases">
        <authorList>
            <person name="Murphy D."/>
        </authorList>
    </citation>
    <scope>NUCLEOTIDE SEQUENCE [LARGE SCALE GENOMIC DNA]</scope>
    <source>
        <strain evidence="5 15">SMRU1708</strain>
    </source>
</reference>
<evidence type="ECO:0000313" key="4">
    <source>
        <dbReference type="EMBL" id="COA16942.1"/>
    </source>
</evidence>
<evidence type="ECO:0000313" key="9">
    <source>
        <dbReference type="EMBL" id="TVW27984.1"/>
    </source>
</evidence>
<feature type="domain" description="Methyltransferase small" evidence="1">
    <location>
        <begin position="21"/>
        <end position="175"/>
    </location>
</feature>
<dbReference type="EMBL" id="CKRE01000029">
    <property type="protein sequence ID" value="CIY88330.1"/>
    <property type="molecule type" value="Genomic_DNA"/>
</dbReference>
<protein>
    <submittedName>
        <fullName evidence="2 7">Methyltransferase</fullName>
    </submittedName>
    <submittedName>
        <fullName evidence="9">tRNA1(Val) (Adenine(37)-N6)-methyltransferase</fullName>
    </submittedName>
</protein>
<dbReference type="Proteomes" id="UP000045541">
    <property type="component" value="Unassembled WGS sequence"/>
</dbReference>
<dbReference type="Proteomes" id="UP000042967">
    <property type="component" value="Unassembled WGS sequence"/>
</dbReference>
<dbReference type="OMA" id="SNPPYRK"/>
<evidence type="ECO:0000313" key="8">
    <source>
        <dbReference type="EMBL" id="MTV98296.1"/>
    </source>
</evidence>
<accession>A0A064BXE0</accession>
<evidence type="ECO:0000313" key="2">
    <source>
        <dbReference type="EMBL" id="CIY88330.1"/>
    </source>
</evidence>
<dbReference type="EMBL" id="CABDLL010000007">
    <property type="protein sequence ID" value="VTE38855.1"/>
    <property type="molecule type" value="Genomic_DNA"/>
</dbReference>
<reference evidence="12 13" key="2">
    <citation type="submission" date="2015-03" db="EMBL/GenBank/DDBJ databases">
        <authorList>
            <consortium name="Pathogen Informatics"/>
            <person name="Murphy D."/>
        </authorList>
    </citation>
    <scope>NUCLEOTIDE SEQUENCE [LARGE SCALE GENOMIC DNA]</scope>
    <source>
        <strain evidence="3 14">0310</strain>
        <strain evidence="4 13">SMRU1414</strain>
        <strain evidence="2 12">SMRU975</strain>
    </source>
</reference>
<dbReference type="Proteomes" id="UP000729182">
    <property type="component" value="Unassembled WGS sequence"/>
</dbReference>
<dbReference type="EMBL" id="VMVH01000031">
    <property type="protein sequence ID" value="TVW27984.1"/>
    <property type="molecule type" value="Genomic_DNA"/>
</dbReference>
<evidence type="ECO:0000259" key="1">
    <source>
        <dbReference type="Pfam" id="PF05175"/>
    </source>
</evidence>
<proteinExistence type="predicted"/>
<dbReference type="PROSITE" id="PS00092">
    <property type="entry name" value="N6_MTASE"/>
    <property type="match status" value="1"/>
</dbReference>
<evidence type="ECO:0000313" key="10">
    <source>
        <dbReference type="EMBL" id="TVX73210.1"/>
    </source>
</evidence>
<dbReference type="Proteomes" id="UP000310997">
    <property type="component" value="Unassembled WGS sequence"/>
</dbReference>
<dbReference type="Proteomes" id="UP000437160">
    <property type="component" value="Unassembled WGS sequence"/>
</dbReference>
<dbReference type="Proteomes" id="UP000046095">
    <property type="component" value="Unassembled WGS sequence"/>
</dbReference>
<dbReference type="OrthoDB" id="9777257at2"/>
<dbReference type="Gene3D" id="3.40.50.150">
    <property type="entry name" value="Vaccinia Virus protein VP39"/>
    <property type="match status" value="1"/>
</dbReference>
<dbReference type="Proteomes" id="UP000315060">
    <property type="component" value="Unassembled WGS sequence"/>
</dbReference>
<dbReference type="GO" id="GO:0008757">
    <property type="term" value="F:S-adenosylmethionine-dependent methyltransferase activity"/>
    <property type="evidence" value="ECO:0007669"/>
    <property type="project" value="UniProtKB-ARBA"/>
</dbReference>
<dbReference type="PANTHER" id="PTHR47739:SF1">
    <property type="entry name" value="TRNA1(VAL) (ADENINE(37)-N6)-METHYLTRANSFERASE"/>
    <property type="match status" value="1"/>
</dbReference>
<dbReference type="GeneID" id="45653225"/>
<evidence type="ECO:0000313" key="19">
    <source>
        <dbReference type="Proteomes" id="UP000437160"/>
    </source>
</evidence>
<dbReference type="GO" id="GO:0003676">
    <property type="term" value="F:nucleic acid binding"/>
    <property type="evidence" value="ECO:0007669"/>
    <property type="project" value="InterPro"/>
</dbReference>
<dbReference type="PANTHER" id="PTHR47739">
    <property type="entry name" value="TRNA1(VAL) (ADENINE(37)-N6)-METHYLTRANSFERASE"/>
    <property type="match status" value="1"/>
</dbReference>
<dbReference type="PATRIC" id="fig|1313.13073.peg.1630"/>
<name>A0A064BXE0_STREE</name>
<dbReference type="Proteomes" id="UP000318940">
    <property type="component" value="Unassembled WGS sequence"/>
</dbReference>
<dbReference type="Pfam" id="PF05175">
    <property type="entry name" value="MTS"/>
    <property type="match status" value="1"/>
</dbReference>
<dbReference type="EMBL" id="CRVC01000018">
    <property type="protein sequence ID" value="COR72190.1"/>
    <property type="molecule type" value="Genomic_DNA"/>
</dbReference>
<dbReference type="EMBL" id="CQVU01000009">
    <property type="protein sequence ID" value="COA16942.1"/>
    <property type="molecule type" value="Genomic_DNA"/>
</dbReference>
<evidence type="ECO:0000313" key="3">
    <source>
        <dbReference type="EMBL" id="CKJ23628.1"/>
    </source>
</evidence>
<dbReference type="InterPro" id="IPR029063">
    <property type="entry name" value="SAM-dependent_MTases_sf"/>
</dbReference>
<dbReference type="InterPro" id="IPR007848">
    <property type="entry name" value="Small_mtfrase_dom"/>
</dbReference>
<dbReference type="AlphaFoldDB" id="A0A064BXE0"/>
<evidence type="ECO:0000313" key="17">
    <source>
        <dbReference type="Proteomes" id="UP000315060"/>
    </source>
</evidence>
<dbReference type="EMBL" id="WNIA01000014">
    <property type="protein sequence ID" value="MTV98296.1"/>
    <property type="molecule type" value="Genomic_DNA"/>
</dbReference>
<evidence type="ECO:0000313" key="5">
    <source>
        <dbReference type="EMBL" id="COR72190.1"/>
    </source>
</evidence>
<dbReference type="Proteomes" id="UP000042512">
    <property type="component" value="Unassembled WGS sequence"/>
</dbReference>
<sequence length="249" mass="28368">MEEEQLLKSGERINQLFSTDIKIIQNREVFSYSVDSVLLSRFPRFPKKGLIVDFCAGNGAVGLFASTRTQAQILSVEIQERLADMAERSVRLNGLEEQMQVICDDLKNMPAHIQGSKVDMILCNPPYFKVDPYSNLNESEHYLLARHEITTNLEEICRSAQSILKSNGRLAMVHRPDRLLDILDTLKRHNLAPKRLQFVYPKREKEANMLLIEAIKDGSTSGFKVLPPLIVHNDDGSYTPEIEEIYYGS</sequence>
<evidence type="ECO:0000313" key="13">
    <source>
        <dbReference type="Proteomes" id="UP000042967"/>
    </source>
</evidence>
<dbReference type="SUPFAM" id="SSF53335">
    <property type="entry name" value="S-adenosyl-L-methionine-dependent methyltransferases"/>
    <property type="match status" value="1"/>
</dbReference>
<gene>
    <name evidence="10" type="ORF">AZJ28_00045</name>
    <name evidence="9" type="ORF">AZK02_03040</name>
    <name evidence="2" type="ORF">ERS020485_01728</name>
    <name evidence="4" type="ORF">ERS020924_01155</name>
    <name evidence="5" type="ORF">ERS021218_01489</name>
    <name evidence="3" type="ORF">ERS096071_01564</name>
    <name evidence="6" type="ORF">GM535_02180</name>
    <name evidence="8" type="ORF">GM536_04155</name>
    <name evidence="7" type="ORF">GM543_01055</name>
    <name evidence="11" type="ORF">SAMEA4038883_01152</name>
</gene>
<evidence type="ECO:0000313" key="14">
    <source>
        <dbReference type="Proteomes" id="UP000045541"/>
    </source>
</evidence>
<reference evidence="19 20" key="5">
    <citation type="submission" date="2019-11" db="EMBL/GenBank/DDBJ databases">
        <title>Growth characteristics of pneumococcus vary with the chemical composition of the capsule and with environmental conditions.</title>
        <authorList>
            <person name="Tothpal A."/>
            <person name="Desobry K."/>
            <person name="Joshi S."/>
            <person name="Wyllie A.L."/>
            <person name="Weinberger D.M."/>
        </authorList>
    </citation>
    <scope>NUCLEOTIDE SEQUENCE [LARGE SCALE GENOMIC DNA]</scope>
    <source>
        <strain evidence="6">Pnumococcus10A</strain>
        <strain evidence="8">Pnumococcus19F</strain>
        <strain evidence="19">pnumococcus19F</strain>
        <strain evidence="20">pnumococcus35B</strain>
        <strain evidence="7">Pnumococcus35B</strain>
    </source>
</reference>
<evidence type="ECO:0000313" key="6">
    <source>
        <dbReference type="EMBL" id="MTV76136.1"/>
    </source>
</evidence>
<evidence type="ECO:0000313" key="18">
    <source>
        <dbReference type="Proteomes" id="UP000318940"/>
    </source>
</evidence>
<dbReference type="Proteomes" id="UP000469505">
    <property type="component" value="Unassembled WGS sequence"/>
</dbReference>
<dbReference type="GO" id="GO:0032259">
    <property type="term" value="P:methylation"/>
    <property type="evidence" value="ECO:0007669"/>
    <property type="project" value="UniProtKB-KW"/>
</dbReference>
<evidence type="ECO:0000313" key="16">
    <source>
        <dbReference type="Proteomes" id="UP000310997"/>
    </source>
</evidence>
<dbReference type="EMBL" id="CMWB01000029">
    <property type="protein sequence ID" value="CKJ23628.1"/>
    <property type="molecule type" value="Genomic_DNA"/>
</dbReference>
<evidence type="ECO:0000313" key="20">
    <source>
        <dbReference type="Proteomes" id="UP000469505"/>
    </source>
</evidence>
<evidence type="ECO:0000313" key="15">
    <source>
        <dbReference type="Proteomes" id="UP000046095"/>
    </source>
</evidence>
<organism evidence="7 20">
    <name type="scientific">Streptococcus pneumoniae</name>
    <dbReference type="NCBI Taxonomy" id="1313"/>
    <lineage>
        <taxon>Bacteria</taxon>
        <taxon>Bacillati</taxon>
        <taxon>Bacillota</taxon>
        <taxon>Bacilli</taxon>
        <taxon>Lactobacillales</taxon>
        <taxon>Streptococcaceae</taxon>
        <taxon>Streptococcus</taxon>
    </lineage>
</organism>
<evidence type="ECO:0000313" key="11">
    <source>
        <dbReference type="EMBL" id="VTE38855.1"/>
    </source>
</evidence>
<reference evidence="17 18" key="4">
    <citation type="submission" date="2019-07" db="EMBL/GenBank/DDBJ databases">
        <authorList>
            <person name="Mohale T."/>
        </authorList>
    </citation>
    <scope>NUCLEOTIDE SEQUENCE [LARGE SCALE GENOMIC DNA]</scope>
    <source>
        <strain evidence="9 18">NTPn 189</strain>
        <strain evidence="10 17">NTPn 59</strain>
    </source>
</reference>
<keyword evidence="7" id="KW-0808">Transferase</keyword>
<dbReference type="CDD" id="cd02440">
    <property type="entry name" value="AdoMet_MTases"/>
    <property type="match status" value="1"/>
</dbReference>
<dbReference type="GO" id="GO:0008170">
    <property type="term" value="F:N-methyltransferase activity"/>
    <property type="evidence" value="ECO:0007669"/>
    <property type="project" value="UniProtKB-ARBA"/>
</dbReference>
<dbReference type="EMBL" id="VMYC01000001">
    <property type="protein sequence ID" value="TVX73210.1"/>
    <property type="molecule type" value="Genomic_DNA"/>
</dbReference>
<reference evidence="11 16" key="3">
    <citation type="submission" date="2019-04" db="EMBL/GenBank/DDBJ databases">
        <authorList>
            <consortium name="Pathogen Informatics"/>
        </authorList>
    </citation>
    <scope>NUCLEOTIDE SEQUENCE [LARGE SCALE GENOMIC DNA]</scope>
    <source>
        <strain evidence="11 16">GPSC559</strain>
    </source>
</reference>
<dbReference type="EMBL" id="WNHN01000005">
    <property type="protein sequence ID" value="MTV76136.1"/>
    <property type="molecule type" value="Genomic_DNA"/>
</dbReference>
<dbReference type="RefSeq" id="WP_000390784.1">
    <property type="nucleotide sequence ID" value="NZ_AP017971.1"/>
</dbReference>
<evidence type="ECO:0000313" key="12">
    <source>
        <dbReference type="Proteomes" id="UP000042512"/>
    </source>
</evidence>
<dbReference type="EMBL" id="WNHX01000003">
    <property type="protein sequence ID" value="MTV86159.1"/>
    <property type="molecule type" value="Genomic_DNA"/>
</dbReference>
<keyword evidence="7" id="KW-0489">Methyltransferase</keyword>